<keyword evidence="1" id="KW-0812">Transmembrane</keyword>
<dbReference type="InterPro" id="IPR014807">
    <property type="entry name" value="Coa1"/>
</dbReference>
<dbReference type="RefSeq" id="XP_007322381.1">
    <property type="nucleotide sequence ID" value="XM_007322319.1"/>
</dbReference>
<dbReference type="HOGENOM" id="CLU_092488_0_0_1"/>
<dbReference type="AlphaFoldDB" id="F8P7L4"/>
<dbReference type="EMBL" id="GL945439">
    <property type="protein sequence ID" value="EGO21424.1"/>
    <property type="molecule type" value="Genomic_DNA"/>
</dbReference>
<accession>F8P7L4</accession>
<dbReference type="KEGG" id="sla:SERLADRAFT_476602"/>
<dbReference type="GO" id="GO:0005743">
    <property type="term" value="C:mitochondrial inner membrane"/>
    <property type="evidence" value="ECO:0007669"/>
    <property type="project" value="TreeGrafter"/>
</dbReference>
<sequence length="201" mass="22640">MVFTKLSFRAALPFKTRPIKLFPRRFASEPQRPPIKEPVTETFSAASKPRLYYSRPPPRYDLPRIEKKWPFILAFATLGVSAWGAFLLYATNQEKLASSVYKQILRTVKECDELKGVLGDAIRAEPAWYLNGDPWITGGVNIPQGKIDLSFRLKGHKGSGTLYFTSIRTAKGQPFTPLRFRVIGDDKSIVNIPVSTQLPSP</sequence>
<dbReference type="Pfam" id="PF08695">
    <property type="entry name" value="Coa1"/>
    <property type="match status" value="1"/>
</dbReference>
<organism>
    <name type="scientific">Serpula lacrymans var. lacrymans (strain S7.9)</name>
    <name type="common">Dry rot fungus</name>
    <dbReference type="NCBI Taxonomy" id="578457"/>
    <lineage>
        <taxon>Eukaryota</taxon>
        <taxon>Fungi</taxon>
        <taxon>Dikarya</taxon>
        <taxon>Basidiomycota</taxon>
        <taxon>Agaricomycotina</taxon>
        <taxon>Agaricomycetes</taxon>
        <taxon>Agaricomycetidae</taxon>
        <taxon>Boletales</taxon>
        <taxon>Coniophorineae</taxon>
        <taxon>Serpulaceae</taxon>
        <taxon>Serpula</taxon>
    </lineage>
</organism>
<gene>
    <name evidence="2" type="ORF">SERLADRAFT_476602</name>
</gene>
<evidence type="ECO:0008006" key="3">
    <source>
        <dbReference type="Google" id="ProtNLM"/>
    </source>
</evidence>
<keyword evidence="1" id="KW-1133">Transmembrane helix</keyword>
<feature type="transmembrane region" description="Helical" evidence="1">
    <location>
        <begin position="69"/>
        <end position="90"/>
    </location>
</feature>
<dbReference type="Proteomes" id="UP000008064">
    <property type="component" value="Unassembled WGS sequence"/>
</dbReference>
<dbReference type="PANTHER" id="PTHR28523:SF1">
    <property type="entry name" value="CYTOCHROME C OXIDASE ASSEMBLY FACTOR 1"/>
    <property type="match status" value="1"/>
</dbReference>
<dbReference type="GO" id="GO:0033617">
    <property type="term" value="P:mitochondrial respiratory chain complex IV assembly"/>
    <property type="evidence" value="ECO:0007669"/>
    <property type="project" value="InterPro"/>
</dbReference>
<reference evidence="2" key="1">
    <citation type="submission" date="2011-04" db="EMBL/GenBank/DDBJ databases">
        <title>Evolution of plant cell wall degrading machinery underlies the functional diversity of forest fungi.</title>
        <authorList>
            <consortium name="US DOE Joint Genome Institute (JGI-PGF)"/>
            <person name="Eastwood D.C."/>
            <person name="Floudas D."/>
            <person name="Binder M."/>
            <person name="Majcherczyk A."/>
            <person name="Schneider P."/>
            <person name="Aerts A."/>
            <person name="Asiegbu F.O."/>
            <person name="Baker S.E."/>
            <person name="Barry K."/>
            <person name="Bendiksby M."/>
            <person name="Blumentritt M."/>
            <person name="Coutinho P.M."/>
            <person name="Cullen D."/>
            <person name="Cullen D."/>
            <person name="Gathman A."/>
            <person name="Goodell B."/>
            <person name="Henrissat B."/>
            <person name="Ihrmark K."/>
            <person name="Kauserud H."/>
            <person name="Kohler A."/>
            <person name="LaButti K."/>
            <person name="Lapidus A."/>
            <person name="Lavin J.L."/>
            <person name="Lee Y.-H."/>
            <person name="Lindquist E."/>
            <person name="Lilly W."/>
            <person name="Lucas S."/>
            <person name="Morin E."/>
            <person name="Murat C."/>
            <person name="Oguiza J.A."/>
            <person name="Park J."/>
            <person name="Pisabarro A.G."/>
            <person name="Riley R."/>
            <person name="Rosling A."/>
            <person name="Salamov A."/>
            <person name="Schmidt O."/>
            <person name="Schmutz J."/>
            <person name="Skrede I."/>
            <person name="Stenlid J."/>
            <person name="Wiebenga A."/>
            <person name="Xie X."/>
            <person name="Kues U."/>
            <person name="Hibbett D.S."/>
            <person name="Hoffmeister D."/>
            <person name="Hogberg N."/>
            <person name="Martin F."/>
            <person name="Grigoriev I.V."/>
            <person name="Watkinson S.C."/>
        </authorList>
    </citation>
    <scope>NUCLEOTIDE SEQUENCE</scope>
    <source>
        <strain evidence="2">S7.9</strain>
    </source>
</reference>
<dbReference type="PANTHER" id="PTHR28523">
    <property type="entry name" value="CYTOCHROME C OXIDASE ASSEMBLY FACTOR 1"/>
    <property type="match status" value="1"/>
</dbReference>
<protein>
    <recommendedName>
        <fullName evidence="3">DUF1783-domain-containing protein</fullName>
    </recommendedName>
</protein>
<name>F8P7L4_SERL9</name>
<dbReference type="InterPro" id="IPR042432">
    <property type="entry name" value="Coa1_fungi"/>
</dbReference>
<evidence type="ECO:0000313" key="2">
    <source>
        <dbReference type="EMBL" id="EGO21424.1"/>
    </source>
</evidence>
<evidence type="ECO:0000256" key="1">
    <source>
        <dbReference type="SAM" id="Phobius"/>
    </source>
</evidence>
<dbReference type="GeneID" id="18820838"/>
<dbReference type="OrthoDB" id="2100652at2759"/>
<proteinExistence type="predicted"/>
<keyword evidence="1" id="KW-0472">Membrane</keyword>